<evidence type="ECO:0008006" key="3">
    <source>
        <dbReference type="Google" id="ProtNLM"/>
    </source>
</evidence>
<dbReference type="OrthoDB" id="6021951at2759"/>
<evidence type="ECO:0000313" key="2">
    <source>
        <dbReference type="Proteomes" id="UP000759131"/>
    </source>
</evidence>
<reference evidence="1" key="1">
    <citation type="submission" date="2020-11" db="EMBL/GenBank/DDBJ databases">
        <authorList>
            <person name="Tran Van P."/>
        </authorList>
    </citation>
    <scope>NUCLEOTIDE SEQUENCE</scope>
</reference>
<dbReference type="EMBL" id="CAJPIZ010000608">
    <property type="protein sequence ID" value="CAG2101853.1"/>
    <property type="molecule type" value="Genomic_DNA"/>
</dbReference>
<proteinExistence type="predicted"/>
<dbReference type="SUPFAM" id="SSF48366">
    <property type="entry name" value="Ras GEF"/>
    <property type="match status" value="1"/>
</dbReference>
<dbReference type="EMBL" id="OC855183">
    <property type="protein sequence ID" value="CAD7621423.1"/>
    <property type="molecule type" value="Genomic_DNA"/>
</dbReference>
<dbReference type="InterPro" id="IPR036964">
    <property type="entry name" value="RASGEF_cat_dom_sf"/>
</dbReference>
<evidence type="ECO:0000313" key="1">
    <source>
        <dbReference type="EMBL" id="CAD7621423.1"/>
    </source>
</evidence>
<name>A0A7R9KE29_9ACAR</name>
<dbReference type="Gene3D" id="1.10.840.10">
    <property type="entry name" value="Ras guanine-nucleotide exchange factors catalytic domain"/>
    <property type="match status" value="1"/>
</dbReference>
<accession>A0A7R9KE29</accession>
<gene>
    <name evidence="1" type="ORF">OSB1V03_LOCUS1894</name>
</gene>
<dbReference type="GO" id="GO:0005085">
    <property type="term" value="F:guanyl-nucleotide exchange factor activity"/>
    <property type="evidence" value="ECO:0007669"/>
    <property type="project" value="InterPro"/>
</dbReference>
<dbReference type="InterPro" id="IPR023578">
    <property type="entry name" value="Ras_GEF_dom_sf"/>
</dbReference>
<organism evidence="1">
    <name type="scientific">Medioppia subpectinata</name>
    <dbReference type="NCBI Taxonomy" id="1979941"/>
    <lineage>
        <taxon>Eukaryota</taxon>
        <taxon>Metazoa</taxon>
        <taxon>Ecdysozoa</taxon>
        <taxon>Arthropoda</taxon>
        <taxon>Chelicerata</taxon>
        <taxon>Arachnida</taxon>
        <taxon>Acari</taxon>
        <taxon>Acariformes</taxon>
        <taxon>Sarcoptiformes</taxon>
        <taxon>Oribatida</taxon>
        <taxon>Brachypylina</taxon>
        <taxon>Oppioidea</taxon>
        <taxon>Oppiidae</taxon>
        <taxon>Medioppia</taxon>
    </lineage>
</organism>
<feature type="non-terminal residue" evidence="1">
    <location>
        <position position="1"/>
    </location>
</feature>
<sequence length="237" mass="27170">VGCVLRKLRNWQSLASLIHGLQSPQIYSLSNAWFVTRAKYPIHFNDYLKLSRVVRNDSVAILRSHQPSIPSLSSFVSLLRVRCVATWDRLDSNPRWTESPSLVQWLEGQMLTTLALQESMGNSAVRATEALRQKARKQKQIYAIVEKFIEDSTPGAVAGRPAESHMDRCLKELSPEKRSFMPLNDPIYFIEHDHLPVAWTQRSARHIPAEYQSKIIRCFANSYNIEISLLKAYKMTS</sequence>
<dbReference type="AlphaFoldDB" id="A0A7R9KE29"/>
<protein>
    <recommendedName>
        <fullName evidence="3">Ras-GEF domain-containing protein</fullName>
    </recommendedName>
</protein>
<dbReference type="Proteomes" id="UP000759131">
    <property type="component" value="Unassembled WGS sequence"/>
</dbReference>
<keyword evidence="2" id="KW-1185">Reference proteome</keyword>
<dbReference type="GO" id="GO:0007264">
    <property type="term" value="P:small GTPase-mediated signal transduction"/>
    <property type="evidence" value="ECO:0007669"/>
    <property type="project" value="InterPro"/>
</dbReference>